<dbReference type="InterPro" id="IPR011990">
    <property type="entry name" value="TPR-like_helical_dom_sf"/>
</dbReference>
<sequence length="1007" mass="114819">MRLLKREKSGRLISTYAFSLTEFDPQNIPSEYAIFSHRWGPDEVTYKDIENGTAKTKAGYKKLKFCAKQAARDGLLYFWIDTCCIDKANSTEHQEAINSMFKWYQNATKCYVYLPDVSLDDDCANGAAAKDKWEPAFRKSEWFTRGWTLQELIAPKIVEFFSMEGTKLGDKKSLERQIYQITGIAMEALQGKSLSQFDVKERFSWTTRRQTTVDEDAVYCLLGIFDVHMPLIYAEGQQKALARLHREIQISSNSDSFITTDAPWIVPFEKNPRFTGRETQLAELEGKLFANDHTSKIAITGLGGVGKTQLVLEFLYRTKEKHKDCSIIWIQATSIESLHQGYLAVAQQLDIPGRKDENADVKKLVQDHLSKEDAGQWLLVFDNADDIDMWTAAAPTQEREDVEVSVRKSTGGSRRLIDYLPKNKRGCIIFTTRDRKAAVRLAQQNIITVPEMSEKAAIELLQKCLASPNIVDNPQDAIALLESLTYLPLAIAQAAAYINENGITLSDYLLLLGEKEEETIDLLSEDFEDYGRYRDVKNPIATTWLISFDQIRRSDPLAAEYLSFIACVSPRDIPESFLPPGPSRKRELEAIGTLAAYSFISRRPVEFSLDLHRLVHLATRSWLRKEELLSQWTQKTIIRLEEVFPDDDHNNRSIWRIYLPHVRQVLESDLISDSGKERMALMWRYGKCLYSDGRWDEAEASYIQVLAMKLRTLGADSPSTLISMANLASTYRNQGRWEEAEQLEVQVMETRKTKLGADHPYTLTSMANLAATYRNQGRWEEAEQLEVQVMETRKTKLGADHPDILSSMANLASTFWNQGRWEEAEQLEVQVMETRKTKLGADHPDMLTSMANLATTYRNQGRWEEAELLEVQVIETRKTKLGADHPDTLTSMNNLAFTWKDLGRDAEAMQLMRHCVRRRTCILGATHPDYLSSHKTLSDWEAECSDTSTEVAAREDAQIYIRNQRSDPTQPTVQRGVVGSVPKVGGTGIVGRVGKWYKRHHSQEGRQ</sequence>
<evidence type="ECO:0000259" key="2">
    <source>
        <dbReference type="Pfam" id="PF13401"/>
    </source>
</evidence>
<comment type="caution">
    <text evidence="3">The sequence shown here is derived from an EMBL/GenBank/DDBJ whole genome shotgun (WGS) entry which is preliminary data.</text>
</comment>
<evidence type="ECO:0008006" key="5">
    <source>
        <dbReference type="Google" id="ProtNLM"/>
    </source>
</evidence>
<dbReference type="PANTHER" id="PTHR46082:SF6">
    <property type="entry name" value="AAA+ ATPASE DOMAIN-CONTAINING PROTEIN-RELATED"/>
    <property type="match status" value="1"/>
</dbReference>
<dbReference type="Gene3D" id="3.40.50.300">
    <property type="entry name" value="P-loop containing nucleotide triphosphate hydrolases"/>
    <property type="match status" value="1"/>
</dbReference>
<accession>A0A8H7AE29</accession>
<dbReference type="Gene3D" id="1.25.40.10">
    <property type="entry name" value="Tetratricopeptide repeat domain"/>
    <property type="match status" value="2"/>
</dbReference>
<dbReference type="InterPro" id="IPR053137">
    <property type="entry name" value="NLR-like"/>
</dbReference>
<dbReference type="InterPro" id="IPR027417">
    <property type="entry name" value="P-loop_NTPase"/>
</dbReference>
<dbReference type="InterPro" id="IPR049945">
    <property type="entry name" value="AAA_22"/>
</dbReference>
<dbReference type="SUPFAM" id="SSF52540">
    <property type="entry name" value="P-loop containing nucleoside triphosphate hydrolases"/>
    <property type="match status" value="1"/>
</dbReference>
<feature type="domain" description="ORC1/DEAH AAA+ ATPase" evidence="2">
    <location>
        <begin position="295"/>
        <end position="387"/>
    </location>
</feature>
<dbReference type="EMBL" id="JAACFV010000174">
    <property type="protein sequence ID" value="KAF7503525.1"/>
    <property type="molecule type" value="Genomic_DNA"/>
</dbReference>
<dbReference type="Pfam" id="PF13374">
    <property type="entry name" value="TPR_10"/>
    <property type="match status" value="4"/>
</dbReference>
<feature type="domain" description="Heterokaryon incompatibility" evidence="1">
    <location>
        <begin position="32"/>
        <end position="151"/>
    </location>
</feature>
<dbReference type="OrthoDB" id="4151297at2759"/>
<dbReference type="Pfam" id="PF06985">
    <property type="entry name" value="HET"/>
    <property type="match status" value="1"/>
</dbReference>
<evidence type="ECO:0000259" key="1">
    <source>
        <dbReference type="Pfam" id="PF06985"/>
    </source>
</evidence>
<dbReference type="PRINTS" id="PR00381">
    <property type="entry name" value="KINESINLIGHT"/>
</dbReference>
<gene>
    <name evidence="3" type="ORF">GJ744_003676</name>
</gene>
<organism evidence="3 4">
    <name type="scientific">Endocarpon pusillum</name>
    <dbReference type="NCBI Taxonomy" id="364733"/>
    <lineage>
        <taxon>Eukaryota</taxon>
        <taxon>Fungi</taxon>
        <taxon>Dikarya</taxon>
        <taxon>Ascomycota</taxon>
        <taxon>Pezizomycotina</taxon>
        <taxon>Eurotiomycetes</taxon>
        <taxon>Chaetothyriomycetidae</taxon>
        <taxon>Verrucariales</taxon>
        <taxon>Verrucariaceae</taxon>
        <taxon>Endocarpon</taxon>
    </lineage>
</organism>
<reference evidence="3" key="1">
    <citation type="submission" date="2020-02" db="EMBL/GenBank/DDBJ databases">
        <authorList>
            <person name="Palmer J.M."/>
        </authorList>
    </citation>
    <scope>NUCLEOTIDE SEQUENCE</scope>
    <source>
        <strain evidence="3">EPUS1.4</strain>
        <tissue evidence="3">Thallus</tissue>
    </source>
</reference>
<keyword evidence="4" id="KW-1185">Reference proteome</keyword>
<dbReference type="PANTHER" id="PTHR46082">
    <property type="entry name" value="ATP/GTP-BINDING PROTEIN-RELATED"/>
    <property type="match status" value="1"/>
</dbReference>
<dbReference type="Pfam" id="PF13424">
    <property type="entry name" value="TPR_12"/>
    <property type="match status" value="1"/>
</dbReference>
<dbReference type="GO" id="GO:0016887">
    <property type="term" value="F:ATP hydrolysis activity"/>
    <property type="evidence" value="ECO:0007669"/>
    <property type="project" value="InterPro"/>
</dbReference>
<proteinExistence type="predicted"/>
<evidence type="ECO:0000313" key="4">
    <source>
        <dbReference type="Proteomes" id="UP000606974"/>
    </source>
</evidence>
<dbReference type="AlphaFoldDB" id="A0A8H7AE29"/>
<protein>
    <recommendedName>
        <fullName evidence="5">Heterokaryon incompatibility domain-containing protein</fullName>
    </recommendedName>
</protein>
<evidence type="ECO:0000313" key="3">
    <source>
        <dbReference type="EMBL" id="KAF7503525.1"/>
    </source>
</evidence>
<dbReference type="Pfam" id="PF13401">
    <property type="entry name" value="AAA_22"/>
    <property type="match status" value="1"/>
</dbReference>
<dbReference type="InterPro" id="IPR010730">
    <property type="entry name" value="HET"/>
</dbReference>
<name>A0A8H7AE29_9EURO</name>
<dbReference type="SUPFAM" id="SSF48452">
    <property type="entry name" value="TPR-like"/>
    <property type="match status" value="2"/>
</dbReference>
<dbReference type="Proteomes" id="UP000606974">
    <property type="component" value="Unassembled WGS sequence"/>
</dbReference>